<gene>
    <name evidence="1" type="ORF">RUM44_008888</name>
</gene>
<proteinExistence type="predicted"/>
<dbReference type="EMBL" id="JAWJWF010000002">
    <property type="protein sequence ID" value="KAK6638459.1"/>
    <property type="molecule type" value="Genomic_DNA"/>
</dbReference>
<protein>
    <submittedName>
        <fullName evidence="1">Uncharacterized protein</fullName>
    </submittedName>
</protein>
<name>A0ABR1BDN7_POLSC</name>
<feature type="non-terminal residue" evidence="1">
    <location>
        <position position="131"/>
    </location>
</feature>
<evidence type="ECO:0000313" key="2">
    <source>
        <dbReference type="Proteomes" id="UP001359485"/>
    </source>
</evidence>
<dbReference type="Proteomes" id="UP001359485">
    <property type="component" value="Unassembled WGS sequence"/>
</dbReference>
<organism evidence="1 2">
    <name type="scientific">Polyplax serrata</name>
    <name type="common">Common mouse louse</name>
    <dbReference type="NCBI Taxonomy" id="468196"/>
    <lineage>
        <taxon>Eukaryota</taxon>
        <taxon>Metazoa</taxon>
        <taxon>Ecdysozoa</taxon>
        <taxon>Arthropoda</taxon>
        <taxon>Hexapoda</taxon>
        <taxon>Insecta</taxon>
        <taxon>Pterygota</taxon>
        <taxon>Neoptera</taxon>
        <taxon>Paraneoptera</taxon>
        <taxon>Psocodea</taxon>
        <taxon>Troctomorpha</taxon>
        <taxon>Phthiraptera</taxon>
        <taxon>Anoplura</taxon>
        <taxon>Polyplacidae</taxon>
        <taxon>Polyplax</taxon>
    </lineage>
</organism>
<evidence type="ECO:0000313" key="1">
    <source>
        <dbReference type="EMBL" id="KAK6638459.1"/>
    </source>
</evidence>
<keyword evidence="2" id="KW-1185">Reference proteome</keyword>
<accession>A0ABR1BDN7</accession>
<comment type="caution">
    <text evidence="1">The sequence shown here is derived from an EMBL/GenBank/DDBJ whole genome shotgun (WGS) entry which is preliminary data.</text>
</comment>
<sequence>MSKKPMVIESTSESDSDDVTVSEGTFVKALKDAANVCRAAEEKMTARVGTEDESSVRKQLREAHSAIRLLKETRLKERRQQPPVDLSAVGTDMEARIEAVRIRSLYLGHLNFRSELFKSLCEVVSTIDDFG</sequence>
<reference evidence="1 2" key="1">
    <citation type="submission" date="2023-09" db="EMBL/GenBank/DDBJ databases">
        <title>Genomes of two closely related lineages of the louse Polyplax serrata with different host specificities.</title>
        <authorList>
            <person name="Martinu J."/>
            <person name="Tarabai H."/>
            <person name="Stefka J."/>
            <person name="Hypsa V."/>
        </authorList>
    </citation>
    <scope>NUCLEOTIDE SEQUENCE [LARGE SCALE GENOMIC DNA]</scope>
    <source>
        <strain evidence="1">98ZLc_SE</strain>
    </source>
</reference>